<protein>
    <recommendedName>
        <fullName evidence="7">Leucine Rich Repeat family protein</fullName>
    </recommendedName>
</protein>
<dbReference type="GeneID" id="94827690"/>
<evidence type="ECO:0000256" key="4">
    <source>
        <dbReference type="SAM" id="MobiDB-lite"/>
    </source>
</evidence>
<reference evidence="5" key="1">
    <citation type="submission" date="2016-10" db="EMBL/GenBank/DDBJ databases">
        <authorList>
            <person name="Benchimol M."/>
            <person name="Almeida L.G."/>
            <person name="Vasconcelos A.T."/>
            <person name="Perreira-Neves A."/>
            <person name="Rosa I.A."/>
            <person name="Tasca T."/>
            <person name="Bogo M.R."/>
            <person name="de Souza W."/>
        </authorList>
    </citation>
    <scope>NUCLEOTIDE SEQUENCE [LARGE SCALE GENOMIC DNA]</scope>
    <source>
        <strain evidence="5">K</strain>
    </source>
</reference>
<keyword evidence="2" id="KW-0732">Signal</keyword>
<dbReference type="OrthoDB" id="1055097at2759"/>
<dbReference type="PROSITE" id="PS51450">
    <property type="entry name" value="LRR"/>
    <property type="match status" value="2"/>
</dbReference>
<sequence>MDDSSYYTQSEVSESVTGTESVTESVTESANDDETESPRKETDGNEEETKDEHPEEEEQPKISADEARQKVLDMLHDGTIVFPDDFSNDELLAFLENIDFPTEISDESIEQYHGECVAQIREELCPLPEKPDEEDEESIVKLTPQFIADRLSNLEEVEGEHLTFALTSFAVQGAEIYDISALATYEALTYIKLKQNIISDASALNGLPRLKELYLSENKLISFSEISLPSLEILDLSQNQFRTLGKLSLPKLKKLILSQNRICYVAPSAYSETPELKELVLTENKIKAFKPNTFKNLGQLESLTLDQNQFTEINETTFEGLSGLKKLIFNENNIESIKGINVLTSLETLELKSTAIMELEELKQLIDLKSLKSINFDGSPVDGNENFKSDIILMLPWLETFDDEGISFSDRQEALQLDEERKAEAERARLEAEQEAAERAAAENEENTNNEEEDKSDSKTDGTGESYSTYYDSDTK</sequence>
<accession>A0A1J4K5P7</accession>
<dbReference type="RefSeq" id="XP_068357933.1">
    <property type="nucleotide sequence ID" value="XM_068492986.1"/>
</dbReference>
<dbReference type="AlphaFoldDB" id="A0A1J4K5P7"/>
<dbReference type="Gene3D" id="3.80.10.10">
    <property type="entry name" value="Ribonuclease Inhibitor"/>
    <property type="match status" value="2"/>
</dbReference>
<name>A0A1J4K5P7_9EUKA</name>
<feature type="compositionally biased region" description="Acidic residues" evidence="4">
    <location>
        <begin position="44"/>
        <end position="58"/>
    </location>
</feature>
<feature type="region of interest" description="Disordered" evidence="4">
    <location>
        <begin position="419"/>
        <end position="476"/>
    </location>
</feature>
<dbReference type="SMART" id="SM00369">
    <property type="entry name" value="LRR_TYP"/>
    <property type="match status" value="6"/>
</dbReference>
<feature type="compositionally biased region" description="Basic and acidic residues" evidence="4">
    <location>
        <begin position="419"/>
        <end position="442"/>
    </location>
</feature>
<dbReference type="PANTHER" id="PTHR24373:SF398">
    <property type="entry name" value="LEUCINE-RICH REPEAT-CONTAINING G-PROTEIN COUPLED RECEPTOR 6"/>
    <property type="match status" value="1"/>
</dbReference>
<feature type="compositionally biased region" description="Polar residues" evidence="4">
    <location>
        <begin position="463"/>
        <end position="476"/>
    </location>
</feature>
<dbReference type="InterPro" id="IPR032675">
    <property type="entry name" value="LRR_dom_sf"/>
</dbReference>
<evidence type="ECO:0000313" key="6">
    <source>
        <dbReference type="Proteomes" id="UP000179807"/>
    </source>
</evidence>
<dbReference type="InterPro" id="IPR003591">
    <property type="entry name" value="Leu-rich_rpt_typical-subtyp"/>
</dbReference>
<organism evidence="5 6">
    <name type="scientific">Tritrichomonas foetus</name>
    <dbReference type="NCBI Taxonomy" id="1144522"/>
    <lineage>
        <taxon>Eukaryota</taxon>
        <taxon>Metamonada</taxon>
        <taxon>Parabasalia</taxon>
        <taxon>Tritrichomonadida</taxon>
        <taxon>Tritrichomonadidae</taxon>
        <taxon>Tritrichomonas</taxon>
    </lineage>
</organism>
<dbReference type="Proteomes" id="UP000179807">
    <property type="component" value="Unassembled WGS sequence"/>
</dbReference>
<dbReference type="SUPFAM" id="SSF52058">
    <property type="entry name" value="L domain-like"/>
    <property type="match status" value="1"/>
</dbReference>
<evidence type="ECO:0000313" key="5">
    <source>
        <dbReference type="EMBL" id="OHT04797.1"/>
    </source>
</evidence>
<evidence type="ECO:0000256" key="3">
    <source>
        <dbReference type="ARBA" id="ARBA00022737"/>
    </source>
</evidence>
<dbReference type="VEuPathDB" id="TrichDB:TRFO_06260"/>
<dbReference type="GO" id="GO:0031012">
    <property type="term" value="C:extracellular matrix"/>
    <property type="evidence" value="ECO:0007669"/>
    <property type="project" value="TreeGrafter"/>
</dbReference>
<evidence type="ECO:0000256" key="2">
    <source>
        <dbReference type="ARBA" id="ARBA00022729"/>
    </source>
</evidence>
<dbReference type="InterPro" id="IPR050328">
    <property type="entry name" value="Dev_Immune_Receptor"/>
</dbReference>
<feature type="region of interest" description="Disordered" evidence="4">
    <location>
        <begin position="1"/>
        <end position="64"/>
    </location>
</feature>
<feature type="compositionally biased region" description="Low complexity" evidence="4">
    <location>
        <begin position="10"/>
        <end position="29"/>
    </location>
</feature>
<proteinExistence type="predicted"/>
<comment type="caution">
    <text evidence="5">The sequence shown here is derived from an EMBL/GenBank/DDBJ whole genome shotgun (WGS) entry which is preliminary data.</text>
</comment>
<gene>
    <name evidence="5" type="ORF">TRFO_06260</name>
</gene>
<dbReference type="PANTHER" id="PTHR24373">
    <property type="entry name" value="SLIT RELATED LEUCINE-RICH REPEAT NEURONAL PROTEIN"/>
    <property type="match status" value="1"/>
</dbReference>
<dbReference type="InterPro" id="IPR001611">
    <property type="entry name" value="Leu-rich_rpt"/>
</dbReference>
<dbReference type="EMBL" id="MLAK01000782">
    <property type="protein sequence ID" value="OHT04797.1"/>
    <property type="molecule type" value="Genomic_DNA"/>
</dbReference>
<keyword evidence="3" id="KW-0677">Repeat</keyword>
<evidence type="ECO:0008006" key="7">
    <source>
        <dbReference type="Google" id="ProtNLM"/>
    </source>
</evidence>
<evidence type="ECO:0000256" key="1">
    <source>
        <dbReference type="ARBA" id="ARBA00022614"/>
    </source>
</evidence>
<keyword evidence="6" id="KW-1185">Reference proteome</keyword>
<feature type="compositionally biased region" description="Acidic residues" evidence="4">
    <location>
        <begin position="443"/>
        <end position="455"/>
    </location>
</feature>
<dbReference type="GO" id="GO:0005615">
    <property type="term" value="C:extracellular space"/>
    <property type="evidence" value="ECO:0007669"/>
    <property type="project" value="TreeGrafter"/>
</dbReference>
<keyword evidence="1" id="KW-0433">Leucine-rich repeat</keyword>
<dbReference type="Pfam" id="PF13855">
    <property type="entry name" value="LRR_8"/>
    <property type="match status" value="2"/>
</dbReference>